<dbReference type="InterPro" id="IPR011500">
    <property type="entry name" value="GPCR_3_9-Cys_dom"/>
</dbReference>
<evidence type="ECO:0000259" key="13">
    <source>
        <dbReference type="PROSITE" id="PS50259"/>
    </source>
</evidence>
<dbReference type="Pfam" id="PF07562">
    <property type="entry name" value="NCD3G"/>
    <property type="match status" value="1"/>
</dbReference>
<dbReference type="PRINTS" id="PR01535">
    <property type="entry name" value="VOMERONASL2R"/>
</dbReference>
<proteinExistence type="predicted"/>
<sequence>MSWVSLLLTAWSSRAPSLLLVVMVSRDVGLRVGLEGVQTSMCSRWGSRVEDFNQGQDGDVVIGGLFNLHYQPPVIDQEFIKHSPQMISGGEPPSCDIRLQVETLKAAYAMEFAVEEINRNPLILPGVKLNYRILDCCARHPWVLHGAFSLVGGEMESWGPSVPLIIGGASSTTAIILSRTLASLSVPVISYLASCPCLSDRHRFPNFFRTIPSDVYQAKTMARLAILFNWTWIGAVFADNDYGRLTFQEEIEGSGVCLAFSEAVSRETIEEDAKRAATTVQHSTARVILIFCWFTDVGELFLELAKRNVTDRQFLASEAWSTSSDLLQDVAILNVASGVLGVAIRSARIAGFKSFLQHLKPSDRPGDLLLREFWEKEFGSPLPQCSGSETLEGVENVFTDTTHLRATYNAYLAVYAAAHALHKHLTCPDEDSPPRDNGSTCSSPFNIKRKELLEHLNRVNFTTPNGEEFFFQGADIPAAYDLVNWKTSPDGSLKLVLIGRVDGLELHLNQTSIQWTTGSNQVPISVCSESCPPGTRRANRKGEPACCFDCIPCTDGEVSNETGSHQCRRCPVEFWSNPGNTACIPRKVDFLSFNETMGIILTAAAVSGAAVTTAVFAVFLHFRNTPVVRANNSELSFLLLLSLKLCFLCALVFIGRPSVWSCRLQQAAFGISFVLCVSCLQVKTIVVLAAFRSARPGAGSLMKWFGPGQQRGSVCFFTSIQVIICTIWLSLSPPVPYRDLGFQGSKVNLECAMSSVVGFIVVLGYIGFLACLCLLLAFLARKLPDNFNEAKFITFSMLIFCAVWVAFVPAYISSPGKYSVAVEIFAILASSYGLLLCIFVPKCFIILLRPERNTKKQLMGR</sequence>
<accession>A0A8C5CIN2</accession>
<dbReference type="Pfam" id="PF01094">
    <property type="entry name" value="ANF_receptor"/>
    <property type="match status" value="1"/>
</dbReference>
<comment type="subcellular location">
    <subcellularLocation>
        <location evidence="1">Cell membrane</location>
        <topology evidence="1">Multi-pass membrane protein</topology>
    </subcellularLocation>
</comment>
<feature type="signal peptide" evidence="12">
    <location>
        <begin position="1"/>
        <end position="15"/>
    </location>
</feature>
<dbReference type="PANTHER" id="PTHR24061:SF415">
    <property type="entry name" value="NOVEL PHERMONE RECEPTOR-RELATED"/>
    <property type="match status" value="1"/>
</dbReference>
<keyword evidence="9" id="KW-0325">Glycoprotein</keyword>
<name>A0A8C5CIN2_GADMO</name>
<evidence type="ECO:0000256" key="8">
    <source>
        <dbReference type="ARBA" id="ARBA00023170"/>
    </source>
</evidence>
<dbReference type="OMA" id="EFIETVH"/>
<dbReference type="AlphaFoldDB" id="A0A8C5CIN2"/>
<feature type="transmembrane region" description="Helical" evidence="11">
    <location>
        <begin position="667"/>
        <end position="691"/>
    </location>
</feature>
<dbReference type="CDD" id="cd15283">
    <property type="entry name" value="7tmC_V2R_pheromone"/>
    <property type="match status" value="1"/>
</dbReference>
<evidence type="ECO:0000256" key="7">
    <source>
        <dbReference type="ARBA" id="ARBA00023136"/>
    </source>
</evidence>
<dbReference type="InterPro" id="IPR004073">
    <property type="entry name" value="GPCR_3_vmron_rcpt_2"/>
</dbReference>
<dbReference type="InterPro" id="IPR000068">
    <property type="entry name" value="GPCR_3_Ca_sens_rcpt-rel"/>
</dbReference>
<dbReference type="PROSITE" id="PS50259">
    <property type="entry name" value="G_PROTEIN_RECEP_F3_4"/>
    <property type="match status" value="1"/>
</dbReference>
<evidence type="ECO:0000256" key="9">
    <source>
        <dbReference type="ARBA" id="ARBA00023180"/>
    </source>
</evidence>
<evidence type="ECO:0000256" key="5">
    <source>
        <dbReference type="ARBA" id="ARBA00022989"/>
    </source>
</evidence>
<keyword evidence="10" id="KW-0807">Transducer</keyword>
<dbReference type="InterPro" id="IPR028082">
    <property type="entry name" value="Peripla_BP_I"/>
</dbReference>
<protein>
    <submittedName>
        <fullName evidence="14">Olfactory receptor C family, r1</fullName>
    </submittedName>
</protein>
<dbReference type="Ensembl" id="ENSGMOT00000032251.1">
    <property type="protein sequence ID" value="ENSGMOP00000058920.1"/>
    <property type="gene ID" value="ENSGMOG00000022220.1"/>
</dbReference>
<evidence type="ECO:0000313" key="15">
    <source>
        <dbReference type="Proteomes" id="UP000694546"/>
    </source>
</evidence>
<evidence type="ECO:0000256" key="6">
    <source>
        <dbReference type="ARBA" id="ARBA00023040"/>
    </source>
</evidence>
<feature type="transmembrane region" description="Helical" evidence="11">
    <location>
        <begin position="634"/>
        <end position="655"/>
    </location>
</feature>
<evidence type="ECO:0000256" key="3">
    <source>
        <dbReference type="ARBA" id="ARBA00022692"/>
    </source>
</evidence>
<evidence type="ECO:0000256" key="1">
    <source>
        <dbReference type="ARBA" id="ARBA00004651"/>
    </source>
</evidence>
<feature type="transmembrane region" description="Helical" evidence="11">
    <location>
        <begin position="752"/>
        <end position="780"/>
    </location>
</feature>
<keyword evidence="6" id="KW-0297">G-protein coupled receptor</keyword>
<keyword evidence="4 12" id="KW-0732">Signal</keyword>
<keyword evidence="15" id="KW-1185">Reference proteome</keyword>
<dbReference type="PROSITE" id="PS00981">
    <property type="entry name" value="G_PROTEIN_RECEP_F3_3"/>
    <property type="match status" value="1"/>
</dbReference>
<feature type="transmembrane region" description="Helical" evidence="11">
    <location>
        <begin position="712"/>
        <end position="732"/>
    </location>
</feature>
<dbReference type="Gene3D" id="3.40.50.2300">
    <property type="match status" value="2"/>
</dbReference>
<keyword evidence="3 11" id="KW-0812">Transmembrane</keyword>
<evidence type="ECO:0000256" key="11">
    <source>
        <dbReference type="SAM" id="Phobius"/>
    </source>
</evidence>
<organism evidence="14 15">
    <name type="scientific">Gadus morhua</name>
    <name type="common">Atlantic cod</name>
    <dbReference type="NCBI Taxonomy" id="8049"/>
    <lineage>
        <taxon>Eukaryota</taxon>
        <taxon>Metazoa</taxon>
        <taxon>Chordata</taxon>
        <taxon>Craniata</taxon>
        <taxon>Vertebrata</taxon>
        <taxon>Euteleostomi</taxon>
        <taxon>Actinopterygii</taxon>
        <taxon>Neopterygii</taxon>
        <taxon>Teleostei</taxon>
        <taxon>Neoteleostei</taxon>
        <taxon>Acanthomorphata</taxon>
        <taxon>Zeiogadaria</taxon>
        <taxon>Gadariae</taxon>
        <taxon>Gadiformes</taxon>
        <taxon>Gadoidei</taxon>
        <taxon>Gadidae</taxon>
        <taxon>Gadus</taxon>
    </lineage>
</organism>
<keyword evidence="7 11" id="KW-0472">Membrane</keyword>
<dbReference type="InterPro" id="IPR038550">
    <property type="entry name" value="GPCR_3_9-Cys_sf"/>
</dbReference>
<dbReference type="GO" id="GO:0004930">
    <property type="term" value="F:G protein-coupled receptor activity"/>
    <property type="evidence" value="ECO:0007669"/>
    <property type="project" value="UniProtKB-KW"/>
</dbReference>
<keyword evidence="8" id="KW-0675">Receptor</keyword>
<feature type="transmembrane region" description="Helical" evidence="11">
    <location>
        <begin position="597"/>
        <end position="622"/>
    </location>
</feature>
<dbReference type="PANTHER" id="PTHR24061">
    <property type="entry name" value="CALCIUM-SENSING RECEPTOR-RELATED"/>
    <property type="match status" value="1"/>
</dbReference>
<evidence type="ECO:0000256" key="10">
    <source>
        <dbReference type="ARBA" id="ARBA00023224"/>
    </source>
</evidence>
<feature type="transmembrane region" description="Helical" evidence="11">
    <location>
        <begin position="824"/>
        <end position="848"/>
    </location>
</feature>
<keyword evidence="5 11" id="KW-1133">Transmembrane helix</keyword>
<reference evidence="14" key="1">
    <citation type="submission" date="2025-08" db="UniProtKB">
        <authorList>
            <consortium name="Ensembl"/>
        </authorList>
    </citation>
    <scope>IDENTIFICATION</scope>
</reference>
<dbReference type="PRINTS" id="PR00248">
    <property type="entry name" value="GPCRMGR"/>
</dbReference>
<evidence type="ECO:0000256" key="4">
    <source>
        <dbReference type="ARBA" id="ARBA00022729"/>
    </source>
</evidence>
<dbReference type="Proteomes" id="UP000694546">
    <property type="component" value="Chromosome 16"/>
</dbReference>
<dbReference type="Gene3D" id="2.10.50.30">
    <property type="entry name" value="GPCR, family 3, nine cysteines domain"/>
    <property type="match status" value="1"/>
</dbReference>
<reference evidence="14" key="2">
    <citation type="submission" date="2025-09" db="UniProtKB">
        <authorList>
            <consortium name="Ensembl"/>
        </authorList>
    </citation>
    <scope>IDENTIFICATION</scope>
</reference>
<evidence type="ECO:0000256" key="2">
    <source>
        <dbReference type="ARBA" id="ARBA00022475"/>
    </source>
</evidence>
<dbReference type="InterPro" id="IPR000337">
    <property type="entry name" value="GPCR_3"/>
</dbReference>
<dbReference type="GO" id="GO:0005886">
    <property type="term" value="C:plasma membrane"/>
    <property type="evidence" value="ECO:0007669"/>
    <property type="project" value="UniProtKB-SubCell"/>
</dbReference>
<dbReference type="InterPro" id="IPR017978">
    <property type="entry name" value="GPCR_3_C"/>
</dbReference>
<feature type="transmembrane region" description="Helical" evidence="11">
    <location>
        <begin position="792"/>
        <end position="812"/>
    </location>
</feature>
<keyword evidence="2" id="KW-1003">Cell membrane</keyword>
<dbReference type="GeneTree" id="ENSGT00940000165453"/>
<dbReference type="InterPro" id="IPR001828">
    <property type="entry name" value="ANF_lig-bd_rcpt"/>
</dbReference>
<evidence type="ECO:0000256" key="12">
    <source>
        <dbReference type="SAM" id="SignalP"/>
    </source>
</evidence>
<dbReference type="Pfam" id="PF00003">
    <property type="entry name" value="7tm_3"/>
    <property type="match status" value="1"/>
</dbReference>
<feature type="chain" id="PRO_5045904566" evidence="12">
    <location>
        <begin position="16"/>
        <end position="861"/>
    </location>
</feature>
<evidence type="ECO:0000313" key="14">
    <source>
        <dbReference type="Ensembl" id="ENSGMOP00000058920.1"/>
    </source>
</evidence>
<dbReference type="InterPro" id="IPR017979">
    <property type="entry name" value="GPCR_3_CS"/>
</dbReference>
<dbReference type="SUPFAM" id="SSF53822">
    <property type="entry name" value="Periplasmic binding protein-like I"/>
    <property type="match status" value="1"/>
</dbReference>
<feature type="domain" description="G-protein coupled receptors family 3 profile" evidence="13">
    <location>
        <begin position="597"/>
        <end position="861"/>
    </location>
</feature>